<proteinExistence type="predicted"/>
<dbReference type="PANTHER" id="PTHR15489">
    <property type="entry name" value="CASPASE 8 ASSOCIATED PROTEIN 2"/>
    <property type="match status" value="1"/>
</dbReference>
<protein>
    <submittedName>
        <fullName evidence="4">CASP8-associated protein 2 isoform X2</fullName>
    </submittedName>
</protein>
<dbReference type="RefSeq" id="XP_072854865.1">
    <property type="nucleotide sequence ID" value="XM_072998764.1"/>
</dbReference>
<keyword evidence="3" id="KW-1185">Reference proteome</keyword>
<dbReference type="Gene3D" id="1.20.5.170">
    <property type="match status" value="1"/>
</dbReference>
<gene>
    <name evidence="4" type="primary">CASP8AP2</name>
</gene>
<dbReference type="Proteomes" id="UP001652642">
    <property type="component" value="Chromosome 1"/>
</dbReference>
<reference evidence="3" key="1">
    <citation type="submission" date="2025-05" db="UniProtKB">
        <authorList>
            <consortium name="RefSeq"/>
        </authorList>
    </citation>
    <scope>NUCLEOTIDE SEQUENCE [LARGE SCALE GENOMIC DNA]</scope>
</reference>
<evidence type="ECO:0000256" key="1">
    <source>
        <dbReference type="SAM" id="Coils"/>
    </source>
</evidence>
<sequence>MAKSDDEMTFSNRLYGNSPCREGDESSVDIYDDLDSTPTVSISNSSEVTLSATGLNLFDEILIEEGTAKEATYKDLQAEHEKCQQQLQDFMKRLKEIQEQNSALQNENQSLKKNISALIKTARVEIKRKDDEINNLQRREHNSLSWKKPIR</sequence>
<dbReference type="InterPro" id="IPR039674">
    <property type="entry name" value="FLASH"/>
</dbReference>
<name>A0ABM5GB50_9SAUR</name>
<dbReference type="GeneID" id="110075573"/>
<keyword evidence="1" id="KW-0175">Coiled coil</keyword>
<feature type="region of interest" description="Disordered" evidence="2">
    <location>
        <begin position="1"/>
        <end position="28"/>
    </location>
</feature>
<evidence type="ECO:0000256" key="2">
    <source>
        <dbReference type="SAM" id="MobiDB-lite"/>
    </source>
</evidence>
<organism evidence="3 4">
    <name type="scientific">Pogona vitticeps</name>
    <name type="common">central bearded dragon</name>
    <dbReference type="NCBI Taxonomy" id="103695"/>
    <lineage>
        <taxon>Eukaryota</taxon>
        <taxon>Metazoa</taxon>
        <taxon>Chordata</taxon>
        <taxon>Craniata</taxon>
        <taxon>Vertebrata</taxon>
        <taxon>Euteleostomi</taxon>
        <taxon>Lepidosauria</taxon>
        <taxon>Squamata</taxon>
        <taxon>Bifurcata</taxon>
        <taxon>Unidentata</taxon>
        <taxon>Episquamata</taxon>
        <taxon>Toxicofera</taxon>
        <taxon>Iguania</taxon>
        <taxon>Acrodonta</taxon>
        <taxon>Agamidae</taxon>
        <taxon>Amphibolurinae</taxon>
        <taxon>Pogona</taxon>
    </lineage>
</organism>
<accession>A0ABM5GB50</accession>
<feature type="coiled-coil region" evidence="1">
    <location>
        <begin position="73"/>
        <end position="139"/>
    </location>
</feature>
<reference evidence="4" key="2">
    <citation type="submission" date="2025-08" db="UniProtKB">
        <authorList>
            <consortium name="RefSeq"/>
        </authorList>
    </citation>
    <scope>IDENTIFICATION</scope>
</reference>
<evidence type="ECO:0000313" key="4">
    <source>
        <dbReference type="RefSeq" id="XP_072854865.1"/>
    </source>
</evidence>
<evidence type="ECO:0000313" key="3">
    <source>
        <dbReference type="Proteomes" id="UP001652642"/>
    </source>
</evidence>
<dbReference type="PANTHER" id="PTHR15489:SF2">
    <property type="entry name" value="CASP8-ASSOCIATED PROTEIN 2"/>
    <property type="match status" value="1"/>
</dbReference>